<dbReference type="EC" id="1.-.-.-" evidence="4"/>
<organism evidence="4 5">
    <name type="scientific">Cloacimonas acidaminovorans (strain Evry)</name>
    <dbReference type="NCBI Taxonomy" id="459349"/>
    <lineage>
        <taxon>Bacteria</taxon>
        <taxon>Pseudomonadati</taxon>
        <taxon>Candidatus Cloacimonadota</taxon>
        <taxon>Candidatus Cloacimonadia</taxon>
        <taxon>Candidatus Cloacimonadales</taxon>
        <taxon>Candidatus Cloacimonadaceae</taxon>
        <taxon>Candidatus Cloacimonas</taxon>
    </lineage>
</organism>
<evidence type="ECO:0000313" key="4">
    <source>
        <dbReference type="EMBL" id="CAO81433.1"/>
    </source>
</evidence>
<evidence type="ECO:0000256" key="1">
    <source>
        <dbReference type="ARBA" id="ARBA00022505"/>
    </source>
</evidence>
<dbReference type="SUPFAM" id="SSF56003">
    <property type="entry name" value="Molybdenum cofactor-binding domain"/>
    <property type="match status" value="1"/>
</dbReference>
<dbReference type="GO" id="GO:0005506">
    <property type="term" value="F:iron ion binding"/>
    <property type="evidence" value="ECO:0007669"/>
    <property type="project" value="InterPro"/>
</dbReference>
<dbReference type="Pfam" id="PF02738">
    <property type="entry name" value="MoCoBD_1"/>
    <property type="match status" value="1"/>
</dbReference>
<keyword evidence="2 4" id="KW-0560">Oxidoreductase</keyword>
<reference evidence="4 5" key="1">
    <citation type="journal article" date="2008" name="J. Bacteriol.">
        <title>'Candidatus Cloacamonas acidaminovorans': genome sequence reconstruction provides a first glimpse of a new bacterial division.</title>
        <authorList>
            <person name="Pelletier E."/>
            <person name="Kreimeyer A."/>
            <person name="Bocs S."/>
            <person name="Rouy Z."/>
            <person name="Gyapay G."/>
            <person name="Chouari R."/>
            <person name="Riviere D."/>
            <person name="Ganesan A."/>
            <person name="Daegelen P."/>
            <person name="Sghir A."/>
            <person name="Cohen G.N."/>
            <person name="Medigue C."/>
            <person name="Weissenbach J."/>
            <person name="Le Paslier D."/>
        </authorList>
    </citation>
    <scope>NUCLEOTIDE SEQUENCE [LARGE SCALE GENOMIC DNA]</scope>
    <source>
        <strain evidence="5">Evry</strain>
    </source>
</reference>
<dbReference type="Gene3D" id="3.30.365.10">
    <property type="entry name" value="Aldehyde oxidase/xanthine dehydrogenase, molybdopterin binding domain"/>
    <property type="match status" value="4"/>
</dbReference>
<dbReference type="Proteomes" id="UP000002019">
    <property type="component" value="Chromosome"/>
</dbReference>
<keyword evidence="5" id="KW-1185">Reference proteome</keyword>
<dbReference type="RefSeq" id="WP_015425291.1">
    <property type="nucleotide sequence ID" value="NC_020449.1"/>
</dbReference>
<proteinExistence type="predicted"/>
<dbReference type="Gene3D" id="3.90.1170.50">
    <property type="entry name" value="Aldehyde oxidase/xanthine dehydrogenase, a/b hammerhead"/>
    <property type="match status" value="1"/>
</dbReference>
<name>B0VJR7_CLOAI</name>
<protein>
    <submittedName>
        <fullName evidence="4">Dehydrogenase, molybdenum binding subunit, large chain</fullName>
        <ecNumber evidence="4">1.-.-.-</ecNumber>
    </submittedName>
</protein>
<dbReference type="Pfam" id="PF20256">
    <property type="entry name" value="MoCoBD_2"/>
    <property type="match status" value="1"/>
</dbReference>
<dbReference type="InterPro" id="IPR000674">
    <property type="entry name" value="Ald_Oxase/Xan_DH_a/b"/>
</dbReference>
<dbReference type="InterPro" id="IPR036856">
    <property type="entry name" value="Ald_Oxase/Xan_DH_a/b_sf"/>
</dbReference>
<evidence type="ECO:0000256" key="2">
    <source>
        <dbReference type="ARBA" id="ARBA00023002"/>
    </source>
</evidence>
<dbReference type="SMART" id="SM01008">
    <property type="entry name" value="Ald_Xan_dh_C"/>
    <property type="match status" value="1"/>
</dbReference>
<keyword evidence="1" id="KW-0500">Molybdenum</keyword>
<dbReference type="HOGENOM" id="CLU_001681_2_1_0"/>
<dbReference type="InterPro" id="IPR016208">
    <property type="entry name" value="Ald_Oxase/xanthine_DH-like"/>
</dbReference>
<dbReference type="Pfam" id="PF01315">
    <property type="entry name" value="Ald_Xan_dh_C"/>
    <property type="match status" value="1"/>
</dbReference>
<gene>
    <name evidence="4" type="ordered locus">CLOAM1595</name>
</gene>
<sequence length="779" mass="85376">MKDYKYIGKDVTRIDALDKISGAATFVDDIDFGANLLYAELIESTEASALIKNIDVSEALKVKGVYKIFTGKDFHNRFGLYMKDRYVFAQERVRFVGEQIGAVVAFTPEAAKSAVSLVKVEYEPLPAVLNQMDALKSDAPLLHPEVENYPRVPWFYPKGGTNIAHWRKIRKGDLEKGFANADVILEETYSVPRYAHCALETHIAVAKFDHSGRLTVWSSSQSPHTQRNLFAEALGLSHKDVRVITPYVGGGFGGKAGVTMEIIPAVLATQLKGYAVKLRYSREQEFTNTYQRLGLIAKIKMGATKEGIITALEHQLYWDAGAYVEYGANVVNAVGLSASGPYRIDNVSIDSICVYTNLPPGGPYRGFGYSEMLFGLESHISRMAHQLNIDEVEFRRINAIKTGDKTAYGAKMNPSGLQECIDKAAKAIDWGKKPISEDPTKVIGQGFAIFWKAPAMPPNASSSAFLKFNEDATINLLISGMDIGQGYQTVMAQIAGEILSIPPAKIRVETPDTDRNPYEWQTVASHITWSCGNAVKNAALDAREQIFTLIHRVYHFPLDALYLEDEAVKCKTDPAFILPLKNFVVEGIMTEDGTFKGGPINGRGMFMPEFASTKDNPETSQGGHPNVHYTVGAAGLNLEIDQETGKMKVLKVALAIDAGKAINPDLVKGQITGGLLQGLATVLYEDMRFNEKGKLLNPNLTDYKIPTAKDVPEEIIPIIVEVPQPDGPFGARGIGEHTMLPAAPMIANAIEDALGIRIKSLPITAEKVALTCLREKAKQ</sequence>
<dbReference type="eggNOG" id="COG1529">
    <property type="taxonomic scope" value="Bacteria"/>
</dbReference>
<dbReference type="OrthoDB" id="9759099at2"/>
<dbReference type="PANTHER" id="PTHR11908:SF132">
    <property type="entry name" value="ALDEHYDE OXIDASE 1-RELATED"/>
    <property type="match status" value="1"/>
</dbReference>
<evidence type="ECO:0000259" key="3">
    <source>
        <dbReference type="SMART" id="SM01008"/>
    </source>
</evidence>
<accession>B0VJR7</accession>
<dbReference type="PANTHER" id="PTHR11908">
    <property type="entry name" value="XANTHINE DEHYDROGENASE"/>
    <property type="match status" value="1"/>
</dbReference>
<dbReference type="InterPro" id="IPR008274">
    <property type="entry name" value="AldOxase/xan_DH_MoCoBD1"/>
</dbReference>
<dbReference type="AlphaFoldDB" id="B0VJR7"/>
<dbReference type="InterPro" id="IPR046867">
    <property type="entry name" value="AldOxase/xan_DH_MoCoBD2"/>
</dbReference>
<evidence type="ECO:0000313" key="5">
    <source>
        <dbReference type="Proteomes" id="UP000002019"/>
    </source>
</evidence>
<dbReference type="EMBL" id="CU466930">
    <property type="protein sequence ID" value="CAO81433.1"/>
    <property type="molecule type" value="Genomic_DNA"/>
</dbReference>
<dbReference type="InterPro" id="IPR037165">
    <property type="entry name" value="AldOxase/xan_DH_Mopterin-bd_sf"/>
</dbReference>
<dbReference type="SUPFAM" id="SSF54665">
    <property type="entry name" value="CO dehydrogenase molybdoprotein N-domain-like"/>
    <property type="match status" value="1"/>
</dbReference>
<dbReference type="GO" id="GO:0016491">
    <property type="term" value="F:oxidoreductase activity"/>
    <property type="evidence" value="ECO:0007669"/>
    <property type="project" value="UniProtKB-KW"/>
</dbReference>
<dbReference type="STRING" id="459349.CLOAM1595"/>
<dbReference type="KEGG" id="caci:CLOAM1595"/>
<feature type="domain" description="Aldehyde oxidase/xanthine dehydrogenase a/b hammerhead" evidence="3">
    <location>
        <begin position="21"/>
        <end position="126"/>
    </location>
</feature>